<sequence length="85" mass="8804">MLAFFEELEKLGGLARSMDSPWGTKTVGAPRSKITPSQFPKAPTAPGPMSPKLVTPAAKYGPSQNYSQPNFATPPNSGVADVGGA</sequence>
<reference evidence="3" key="1">
    <citation type="submission" date="2020-04" db="EMBL/GenBank/DDBJ databases">
        <authorList>
            <person name="Chiriac C."/>
            <person name="Salcher M."/>
            <person name="Ghai R."/>
            <person name="Kavagutti S V."/>
        </authorList>
    </citation>
    <scope>NUCLEOTIDE SEQUENCE</scope>
</reference>
<dbReference type="EMBL" id="LR796249">
    <property type="protein sequence ID" value="CAB4131643.1"/>
    <property type="molecule type" value="Genomic_DNA"/>
</dbReference>
<evidence type="ECO:0000256" key="1">
    <source>
        <dbReference type="SAM" id="MobiDB-lite"/>
    </source>
</evidence>
<name>A0A6J5LN92_9CAUD</name>
<feature type="region of interest" description="Disordered" evidence="1">
    <location>
        <begin position="15"/>
        <end position="85"/>
    </location>
</feature>
<evidence type="ECO:0000313" key="3">
    <source>
        <dbReference type="EMBL" id="CAB4135062.1"/>
    </source>
</evidence>
<proteinExistence type="predicted"/>
<evidence type="ECO:0000313" key="2">
    <source>
        <dbReference type="EMBL" id="CAB4131643.1"/>
    </source>
</evidence>
<protein>
    <submittedName>
        <fullName evidence="3">Uncharacterized protein</fullName>
    </submittedName>
</protein>
<feature type="compositionally biased region" description="Polar residues" evidence="1">
    <location>
        <begin position="62"/>
        <end position="76"/>
    </location>
</feature>
<accession>A0A6J5LN92</accession>
<dbReference type="EMBL" id="LR796294">
    <property type="protein sequence ID" value="CAB4135062.1"/>
    <property type="molecule type" value="Genomic_DNA"/>
</dbReference>
<gene>
    <name evidence="2" type="ORF">UFOVP127_195</name>
    <name evidence="3" type="ORF">UFOVP276_58</name>
</gene>
<organism evidence="3">
    <name type="scientific">uncultured Caudovirales phage</name>
    <dbReference type="NCBI Taxonomy" id="2100421"/>
    <lineage>
        <taxon>Viruses</taxon>
        <taxon>Duplodnaviria</taxon>
        <taxon>Heunggongvirae</taxon>
        <taxon>Uroviricota</taxon>
        <taxon>Caudoviricetes</taxon>
        <taxon>Peduoviridae</taxon>
        <taxon>Maltschvirus</taxon>
        <taxon>Maltschvirus maltsch</taxon>
    </lineage>
</organism>